<proteinExistence type="predicted"/>
<dbReference type="Proteomes" id="UP000028547">
    <property type="component" value="Unassembled WGS sequence"/>
</dbReference>
<sequence length="67" mass="7398">MVLSSQKLGSVDSRSISAMRDLLRSRSKMPPEREQALPKSVDLLHRVVGHVCRVLGVREGYPRAIAG</sequence>
<comment type="caution">
    <text evidence="1">The sequence shown here is derived from an EMBL/GenBank/DDBJ whole genome shotgun (WGS) entry which is preliminary data.</text>
</comment>
<evidence type="ECO:0000313" key="1">
    <source>
        <dbReference type="EMBL" id="KFA88153.1"/>
    </source>
</evidence>
<evidence type="ECO:0000313" key="2">
    <source>
        <dbReference type="Proteomes" id="UP000028547"/>
    </source>
</evidence>
<organism evidence="1 2">
    <name type="scientific">Archangium violaceum Cb vi76</name>
    <dbReference type="NCBI Taxonomy" id="1406225"/>
    <lineage>
        <taxon>Bacteria</taxon>
        <taxon>Pseudomonadati</taxon>
        <taxon>Myxococcota</taxon>
        <taxon>Myxococcia</taxon>
        <taxon>Myxococcales</taxon>
        <taxon>Cystobacterineae</taxon>
        <taxon>Archangiaceae</taxon>
        <taxon>Archangium</taxon>
    </lineage>
</organism>
<name>A0A084SI68_9BACT</name>
<dbReference type="AlphaFoldDB" id="A0A084SI68"/>
<reference evidence="1 2" key="1">
    <citation type="submission" date="2014-07" db="EMBL/GenBank/DDBJ databases">
        <title>Draft Genome Sequence of Gephyronic Acid Producer, Cystobacter violaceus Strain Cb vi76.</title>
        <authorList>
            <person name="Stevens D.C."/>
            <person name="Young J."/>
            <person name="Carmichael R."/>
            <person name="Tan J."/>
            <person name="Taylor R.E."/>
        </authorList>
    </citation>
    <scope>NUCLEOTIDE SEQUENCE [LARGE SCALE GENOMIC DNA]</scope>
    <source>
        <strain evidence="1 2">Cb vi76</strain>
    </source>
</reference>
<gene>
    <name evidence="1" type="ORF">Q664_42970</name>
</gene>
<dbReference type="EMBL" id="JPMI01000302">
    <property type="protein sequence ID" value="KFA88153.1"/>
    <property type="molecule type" value="Genomic_DNA"/>
</dbReference>
<protein>
    <submittedName>
        <fullName evidence="1">Uncharacterized protein</fullName>
    </submittedName>
</protein>
<accession>A0A084SI68</accession>